<feature type="region of interest" description="Disordered" evidence="1">
    <location>
        <begin position="147"/>
        <end position="172"/>
    </location>
</feature>
<protein>
    <submittedName>
        <fullName evidence="2">Uncharacterized protein</fullName>
    </submittedName>
</protein>
<organism evidence="2 3">
    <name type="scientific">Pseudocohnilembus persalinus</name>
    <name type="common">Ciliate</name>
    <dbReference type="NCBI Taxonomy" id="266149"/>
    <lineage>
        <taxon>Eukaryota</taxon>
        <taxon>Sar</taxon>
        <taxon>Alveolata</taxon>
        <taxon>Ciliophora</taxon>
        <taxon>Intramacronucleata</taxon>
        <taxon>Oligohymenophorea</taxon>
        <taxon>Scuticociliatia</taxon>
        <taxon>Philasterida</taxon>
        <taxon>Pseudocohnilembidae</taxon>
        <taxon>Pseudocohnilembus</taxon>
    </lineage>
</organism>
<evidence type="ECO:0000256" key="1">
    <source>
        <dbReference type="SAM" id="MobiDB-lite"/>
    </source>
</evidence>
<feature type="compositionally biased region" description="Polar residues" evidence="1">
    <location>
        <begin position="1"/>
        <end position="17"/>
    </location>
</feature>
<evidence type="ECO:0000313" key="3">
    <source>
        <dbReference type="Proteomes" id="UP000054937"/>
    </source>
</evidence>
<sequence>MDDNNKASTENKNSMQKNKVLKEKSEQKQNIHDLKQNEEQKNLTPTKNVPKLYASALLRYINCNQKLQQIIKKVLTENNYQIQEFYNYAKYMNKKSTIDNFKKIFTHKYQFQNVYLFFELLQLDHDTNDDKNYKRQKKTYDKIKNKAYNGQAQAENPNSVEQQQQNTNYKSQ</sequence>
<feature type="region of interest" description="Disordered" evidence="1">
    <location>
        <begin position="1"/>
        <end position="46"/>
    </location>
</feature>
<reference evidence="2 3" key="1">
    <citation type="journal article" date="2015" name="Sci. Rep.">
        <title>Genome of the facultative scuticociliatosis pathogen Pseudocohnilembus persalinus provides insight into its virulence through horizontal gene transfer.</title>
        <authorList>
            <person name="Xiong J."/>
            <person name="Wang G."/>
            <person name="Cheng J."/>
            <person name="Tian M."/>
            <person name="Pan X."/>
            <person name="Warren A."/>
            <person name="Jiang C."/>
            <person name="Yuan D."/>
            <person name="Miao W."/>
        </authorList>
    </citation>
    <scope>NUCLEOTIDE SEQUENCE [LARGE SCALE GENOMIC DNA]</scope>
    <source>
        <strain evidence="2">36N120E</strain>
    </source>
</reference>
<dbReference type="Proteomes" id="UP000054937">
    <property type="component" value="Unassembled WGS sequence"/>
</dbReference>
<dbReference type="AlphaFoldDB" id="A0A0V0R0E5"/>
<dbReference type="EMBL" id="LDAU01000076">
    <property type="protein sequence ID" value="KRX08006.1"/>
    <property type="molecule type" value="Genomic_DNA"/>
</dbReference>
<feature type="compositionally biased region" description="Basic and acidic residues" evidence="1">
    <location>
        <begin position="20"/>
        <end position="41"/>
    </location>
</feature>
<accession>A0A0V0R0E5</accession>
<proteinExistence type="predicted"/>
<comment type="caution">
    <text evidence="2">The sequence shown here is derived from an EMBL/GenBank/DDBJ whole genome shotgun (WGS) entry which is preliminary data.</text>
</comment>
<keyword evidence="3" id="KW-1185">Reference proteome</keyword>
<evidence type="ECO:0000313" key="2">
    <source>
        <dbReference type="EMBL" id="KRX08006.1"/>
    </source>
</evidence>
<gene>
    <name evidence="2" type="ORF">PPERSA_06184</name>
</gene>
<name>A0A0V0R0E5_PSEPJ</name>
<dbReference type="InParanoid" id="A0A0V0R0E5"/>
<feature type="compositionally biased region" description="Polar residues" evidence="1">
    <location>
        <begin position="148"/>
        <end position="172"/>
    </location>
</feature>